<feature type="compositionally biased region" description="Basic and acidic residues" evidence="1">
    <location>
        <begin position="351"/>
        <end position="366"/>
    </location>
</feature>
<feature type="compositionally biased region" description="Basic residues" evidence="1">
    <location>
        <begin position="277"/>
        <end position="288"/>
    </location>
</feature>
<dbReference type="GO" id="GO:0006402">
    <property type="term" value="P:mRNA catabolic process"/>
    <property type="evidence" value="ECO:0007669"/>
    <property type="project" value="InterPro"/>
</dbReference>
<dbReference type="AlphaFoldDB" id="A0A699J1E6"/>
<feature type="non-terminal residue" evidence="2">
    <location>
        <position position="1"/>
    </location>
</feature>
<feature type="compositionally biased region" description="Basic and acidic residues" evidence="1">
    <location>
        <begin position="265"/>
        <end position="276"/>
    </location>
</feature>
<evidence type="ECO:0000256" key="1">
    <source>
        <dbReference type="SAM" id="MobiDB-lite"/>
    </source>
</evidence>
<evidence type="ECO:0000313" key="2">
    <source>
        <dbReference type="EMBL" id="GFA03224.1"/>
    </source>
</evidence>
<feature type="region of interest" description="Disordered" evidence="1">
    <location>
        <begin position="265"/>
        <end position="366"/>
    </location>
</feature>
<dbReference type="InterPro" id="IPR011989">
    <property type="entry name" value="ARM-like"/>
</dbReference>
<dbReference type="EMBL" id="BKCJ010358528">
    <property type="protein sequence ID" value="GFA03224.1"/>
    <property type="molecule type" value="Genomic_DNA"/>
</dbReference>
<name>A0A699J1E6_TANCI</name>
<dbReference type="PANTHER" id="PTHR12262">
    <property type="entry name" value="CCR4-NOT TRANSCRIPTION COMPLEX SUBUNIT 9"/>
    <property type="match status" value="1"/>
</dbReference>
<feature type="compositionally biased region" description="Basic and acidic residues" evidence="1">
    <location>
        <begin position="289"/>
        <end position="344"/>
    </location>
</feature>
<comment type="caution">
    <text evidence="2">The sequence shown here is derived from an EMBL/GenBank/DDBJ whole genome shotgun (WGS) entry which is preliminary data.</text>
</comment>
<gene>
    <name evidence="2" type="ORF">Tci_575196</name>
</gene>
<organism evidence="2">
    <name type="scientific">Tanacetum cinerariifolium</name>
    <name type="common">Dalmatian daisy</name>
    <name type="synonym">Chrysanthemum cinerariifolium</name>
    <dbReference type="NCBI Taxonomy" id="118510"/>
    <lineage>
        <taxon>Eukaryota</taxon>
        <taxon>Viridiplantae</taxon>
        <taxon>Streptophyta</taxon>
        <taxon>Embryophyta</taxon>
        <taxon>Tracheophyta</taxon>
        <taxon>Spermatophyta</taxon>
        <taxon>Magnoliopsida</taxon>
        <taxon>eudicotyledons</taxon>
        <taxon>Gunneridae</taxon>
        <taxon>Pentapetalae</taxon>
        <taxon>asterids</taxon>
        <taxon>campanulids</taxon>
        <taxon>Asterales</taxon>
        <taxon>Asteraceae</taxon>
        <taxon>Asteroideae</taxon>
        <taxon>Anthemideae</taxon>
        <taxon>Anthemidinae</taxon>
        <taxon>Tanacetum</taxon>
    </lineage>
</organism>
<accession>A0A699J1E6</accession>
<dbReference type="Gene3D" id="1.25.10.10">
    <property type="entry name" value="Leucine-rich Repeat Variant"/>
    <property type="match status" value="1"/>
</dbReference>
<reference evidence="2" key="1">
    <citation type="journal article" date="2019" name="Sci. Rep.">
        <title>Draft genome of Tanacetum cinerariifolium, the natural source of mosquito coil.</title>
        <authorList>
            <person name="Yamashiro T."/>
            <person name="Shiraishi A."/>
            <person name="Satake H."/>
            <person name="Nakayama K."/>
        </authorList>
    </citation>
    <scope>NUCLEOTIDE SEQUENCE</scope>
</reference>
<dbReference type="InterPro" id="IPR007216">
    <property type="entry name" value="CNOT9"/>
</dbReference>
<dbReference type="GO" id="GO:0030014">
    <property type="term" value="C:CCR4-NOT complex"/>
    <property type="evidence" value="ECO:0007669"/>
    <property type="project" value="InterPro"/>
</dbReference>
<protein>
    <submittedName>
        <fullName evidence="2">Cell differentiation protein RCD1 homolog isoform X1</fullName>
    </submittedName>
</protein>
<sequence length="366" mass="42956">LICQKDYNLTSFVDILPQWVNQFLYIFKSAKNEEQEIYEQILIVEKKSKRPTVQGYHFREPRSPRDPSPECGRVRDQLMSLMEAEDATCHRLANDQGRHRGLVGGPPMLQLCQWYVTGLFASYFSFAQIQVATFVNQRILSDTEGLNFMRTAERFVKTSRVLRSMVVAQPASRVACDAWKGILPNSLLDGTFNTFLSDDHTIRGWLHQLLINLQGTLHATVHLQRIRIGAIETNIGIAIKRETGIRIMAWRRGMVNAEIEIRKRDRGRGTGRERDRVRGRRKHSREKRTKNEQDREKSHYRKGKDIDREKSHEREVKDKYKVRSCDREDKERVRKKSQDREVKERAKKKSHDKEVKDRGGERSRDR</sequence>
<proteinExistence type="predicted"/>